<evidence type="ECO:0000313" key="4">
    <source>
        <dbReference type="EMBL" id="STT86211.1"/>
    </source>
</evidence>
<dbReference type="GO" id="GO:0016491">
    <property type="term" value="F:oxidoreductase activity"/>
    <property type="evidence" value="ECO:0007669"/>
    <property type="project" value="UniProtKB-KW"/>
</dbReference>
<dbReference type="InterPro" id="IPR050791">
    <property type="entry name" value="Aldo-Keto_reductase"/>
</dbReference>
<sequence>MKTRYLGKEKFQVSALGLGCMGMSFAYGGAETSQAINTIHAAMDMGVTFLDTAEVYGPFDNEVLVGKAIKGFRDKVQIATKFGFRILPTGQGLERMVGVDSRPAHIRESVEGSLKRLNVGTIDLLYQHRVDPAVPVEEVVGTMADLVKEGKIRHIGLSEVSAQTLRRACKVHPIAAVQTEYSLWSREPEAGILHTCRELGVGFVPYSPLGRGFLTGTITDPGVLAADDFRRYLPRFHAETMRKNQLLLERLQQVATRYDATLAQIALAWVMSKGEDIVPIPGARKIAHLRDNAGAANITLAPEDILTIEHIFTADNVTGLRYTQGDFDLIEKIIPYGQRMVITCVTLSPLPNNSSSDSAHPRRLTARQRKKGRRKATPDAVADGDQPG</sequence>
<name>A0A377XW98_KLEPN</name>
<keyword evidence="1 4" id="KW-0560">Oxidoreductase</keyword>
<gene>
    <name evidence="4" type="primary">iolS_2</name>
    <name evidence="4" type="ORF">NCTC5047_07308</name>
</gene>
<dbReference type="CDD" id="cd19076">
    <property type="entry name" value="AKR_AKR13A_13D"/>
    <property type="match status" value="1"/>
</dbReference>
<feature type="compositionally biased region" description="Basic residues" evidence="2">
    <location>
        <begin position="361"/>
        <end position="375"/>
    </location>
</feature>
<dbReference type="PANTHER" id="PTHR43625:SF40">
    <property type="entry name" value="ALDO-KETO REDUCTASE YAKC [NADP(+)]"/>
    <property type="match status" value="1"/>
</dbReference>
<dbReference type="Pfam" id="PF00248">
    <property type="entry name" value="Aldo_ket_red"/>
    <property type="match status" value="1"/>
</dbReference>
<reference evidence="4 5" key="1">
    <citation type="submission" date="2018-06" db="EMBL/GenBank/DDBJ databases">
        <authorList>
            <consortium name="Pathogen Informatics"/>
            <person name="Doyle S."/>
        </authorList>
    </citation>
    <scope>NUCLEOTIDE SEQUENCE [LARGE SCALE GENOMIC DNA]</scope>
    <source>
        <strain evidence="4 5">NCTC5047</strain>
    </source>
</reference>
<dbReference type="AlphaFoldDB" id="A0A377XW98"/>
<feature type="region of interest" description="Disordered" evidence="2">
    <location>
        <begin position="351"/>
        <end position="388"/>
    </location>
</feature>
<dbReference type="SUPFAM" id="SSF51430">
    <property type="entry name" value="NAD(P)-linked oxidoreductase"/>
    <property type="match status" value="1"/>
</dbReference>
<dbReference type="GO" id="GO:0005737">
    <property type="term" value="C:cytoplasm"/>
    <property type="evidence" value="ECO:0007669"/>
    <property type="project" value="TreeGrafter"/>
</dbReference>
<protein>
    <submittedName>
        <fullName evidence="4">Aldo-keto reductase</fullName>
        <ecNumber evidence="4">1.1.1.-</ecNumber>
    </submittedName>
</protein>
<dbReference type="Gene3D" id="3.20.20.100">
    <property type="entry name" value="NADP-dependent oxidoreductase domain"/>
    <property type="match status" value="1"/>
</dbReference>
<dbReference type="InterPro" id="IPR023210">
    <property type="entry name" value="NADP_OxRdtase_dom"/>
</dbReference>
<accession>A0A377XW98</accession>
<evidence type="ECO:0000313" key="5">
    <source>
        <dbReference type="Proteomes" id="UP000254340"/>
    </source>
</evidence>
<evidence type="ECO:0000259" key="3">
    <source>
        <dbReference type="Pfam" id="PF00248"/>
    </source>
</evidence>
<evidence type="ECO:0000256" key="1">
    <source>
        <dbReference type="ARBA" id="ARBA00023002"/>
    </source>
</evidence>
<dbReference type="EMBL" id="UGLH01000006">
    <property type="protein sequence ID" value="STT86211.1"/>
    <property type="molecule type" value="Genomic_DNA"/>
</dbReference>
<feature type="domain" description="NADP-dependent oxidoreductase" evidence="3">
    <location>
        <begin position="16"/>
        <end position="310"/>
    </location>
</feature>
<dbReference type="InterPro" id="IPR036812">
    <property type="entry name" value="NAD(P)_OxRdtase_dom_sf"/>
</dbReference>
<dbReference type="EC" id="1.1.1.-" evidence="4"/>
<dbReference type="Proteomes" id="UP000254340">
    <property type="component" value="Unassembled WGS sequence"/>
</dbReference>
<organism evidence="4 5">
    <name type="scientific">Klebsiella pneumoniae</name>
    <dbReference type="NCBI Taxonomy" id="573"/>
    <lineage>
        <taxon>Bacteria</taxon>
        <taxon>Pseudomonadati</taxon>
        <taxon>Pseudomonadota</taxon>
        <taxon>Gammaproteobacteria</taxon>
        <taxon>Enterobacterales</taxon>
        <taxon>Enterobacteriaceae</taxon>
        <taxon>Klebsiella/Raoultella group</taxon>
        <taxon>Klebsiella</taxon>
        <taxon>Klebsiella pneumoniae complex</taxon>
    </lineage>
</organism>
<proteinExistence type="predicted"/>
<evidence type="ECO:0000256" key="2">
    <source>
        <dbReference type="SAM" id="MobiDB-lite"/>
    </source>
</evidence>
<dbReference type="PANTHER" id="PTHR43625">
    <property type="entry name" value="AFLATOXIN B1 ALDEHYDE REDUCTASE"/>
    <property type="match status" value="1"/>
</dbReference>